<evidence type="ECO:0000256" key="6">
    <source>
        <dbReference type="SAM" id="Phobius"/>
    </source>
</evidence>
<reference evidence="7 8" key="1">
    <citation type="submission" date="2022-01" db="EMBL/GenBank/DDBJ databases">
        <title>A chromosomal length assembly of Cordylochernes scorpioides.</title>
        <authorList>
            <person name="Zeh D."/>
            <person name="Zeh J."/>
        </authorList>
    </citation>
    <scope>NUCLEOTIDE SEQUENCE [LARGE SCALE GENOMIC DNA]</scope>
    <source>
        <strain evidence="7">IN4F17</strain>
        <tissue evidence="7">Whole Body</tissue>
    </source>
</reference>
<organism evidence="7 8">
    <name type="scientific">Cordylochernes scorpioides</name>
    <dbReference type="NCBI Taxonomy" id="51811"/>
    <lineage>
        <taxon>Eukaryota</taxon>
        <taxon>Metazoa</taxon>
        <taxon>Ecdysozoa</taxon>
        <taxon>Arthropoda</taxon>
        <taxon>Chelicerata</taxon>
        <taxon>Arachnida</taxon>
        <taxon>Pseudoscorpiones</taxon>
        <taxon>Cheliferoidea</taxon>
        <taxon>Chernetidae</taxon>
        <taxon>Cordylochernes</taxon>
    </lineage>
</organism>
<dbReference type="SUPFAM" id="SSF56112">
    <property type="entry name" value="Protein kinase-like (PK-like)"/>
    <property type="match status" value="1"/>
</dbReference>
<dbReference type="PANTHER" id="PTHR24342">
    <property type="entry name" value="SERINE/THREONINE-PROTEIN KINASE 17"/>
    <property type="match status" value="1"/>
</dbReference>
<keyword evidence="4" id="KW-0418">Kinase</keyword>
<keyword evidence="6" id="KW-0812">Transmembrane</keyword>
<proteinExistence type="predicted"/>
<protein>
    <submittedName>
        <fullName evidence="7">DAPK3</fullName>
    </submittedName>
</protein>
<keyword evidence="1" id="KW-0723">Serine/threonine-protein kinase</keyword>
<accession>A0ABY6KG52</accession>
<dbReference type="PANTHER" id="PTHR24342:SF14">
    <property type="entry name" value="DEATH-ASSOCIATED PROTEIN KINASE DAPK-1"/>
    <property type="match status" value="1"/>
</dbReference>
<name>A0ABY6KG52_9ARAC</name>
<gene>
    <name evidence="7" type="ORF">LAZ67_5002116</name>
</gene>
<dbReference type="Gene3D" id="1.10.510.10">
    <property type="entry name" value="Transferase(Phosphotransferase) domain 1"/>
    <property type="match status" value="1"/>
</dbReference>
<keyword evidence="8" id="KW-1185">Reference proteome</keyword>
<keyword evidence="6" id="KW-1133">Transmembrane helix</keyword>
<evidence type="ECO:0000256" key="5">
    <source>
        <dbReference type="ARBA" id="ARBA00022840"/>
    </source>
</evidence>
<feature type="transmembrane region" description="Helical" evidence="6">
    <location>
        <begin position="32"/>
        <end position="53"/>
    </location>
</feature>
<evidence type="ECO:0000313" key="8">
    <source>
        <dbReference type="Proteomes" id="UP001235939"/>
    </source>
</evidence>
<dbReference type="Proteomes" id="UP001235939">
    <property type="component" value="Chromosome 05"/>
</dbReference>
<keyword evidence="6" id="KW-0472">Membrane</keyword>
<sequence length="266" mass="30246">MFIIKRCWSFIKRCWSAIALMRLSMVDLEDPVGCAIFLPVLLPIYMSITVLMAECSPRLTGGSSPFLGNDKQRTFSNISVGKYHLGSDHASQSARDFVSALLVRDPRKRLTAEQSLDHRWILSHLSAIPSQPSDPRLRNHWKMDQRFIKRSAIKIKICSIKWIGGRIFEKIKDDIAKPARRGNSDPCDCIKLVQTLQYGDYSLADQNCTGRLTTLKAENLRAMLANKPALSSQELAPWLNVSQRTNMNHLHHLDYIHKNLVKTSMS</sequence>
<dbReference type="EMBL" id="CP092867">
    <property type="protein sequence ID" value="UYV67810.1"/>
    <property type="molecule type" value="Genomic_DNA"/>
</dbReference>
<keyword evidence="3" id="KW-0547">Nucleotide-binding</keyword>
<dbReference type="InterPro" id="IPR011009">
    <property type="entry name" value="Kinase-like_dom_sf"/>
</dbReference>
<evidence type="ECO:0000256" key="3">
    <source>
        <dbReference type="ARBA" id="ARBA00022741"/>
    </source>
</evidence>
<evidence type="ECO:0000256" key="2">
    <source>
        <dbReference type="ARBA" id="ARBA00022679"/>
    </source>
</evidence>
<keyword evidence="5" id="KW-0067">ATP-binding</keyword>
<evidence type="ECO:0000256" key="1">
    <source>
        <dbReference type="ARBA" id="ARBA00022527"/>
    </source>
</evidence>
<keyword evidence="2" id="KW-0808">Transferase</keyword>
<evidence type="ECO:0000313" key="7">
    <source>
        <dbReference type="EMBL" id="UYV67810.1"/>
    </source>
</evidence>
<evidence type="ECO:0000256" key="4">
    <source>
        <dbReference type="ARBA" id="ARBA00022777"/>
    </source>
</evidence>